<gene>
    <name evidence="3" type="primary">LOC113205509</name>
</gene>
<evidence type="ECO:0000259" key="1">
    <source>
        <dbReference type="Pfam" id="PF03417"/>
    </source>
</evidence>
<feature type="domain" description="Peptidase C45 hydrolase" evidence="1">
    <location>
        <begin position="221"/>
        <end position="466"/>
    </location>
</feature>
<organism evidence="2 3">
    <name type="scientific">Frankliniella occidentalis</name>
    <name type="common">Western flower thrips</name>
    <name type="synonym">Euthrips occidentalis</name>
    <dbReference type="NCBI Taxonomy" id="133901"/>
    <lineage>
        <taxon>Eukaryota</taxon>
        <taxon>Metazoa</taxon>
        <taxon>Ecdysozoa</taxon>
        <taxon>Arthropoda</taxon>
        <taxon>Hexapoda</taxon>
        <taxon>Insecta</taxon>
        <taxon>Pterygota</taxon>
        <taxon>Neoptera</taxon>
        <taxon>Paraneoptera</taxon>
        <taxon>Thysanoptera</taxon>
        <taxon>Terebrantia</taxon>
        <taxon>Thripoidea</taxon>
        <taxon>Thripidae</taxon>
        <taxon>Frankliniella</taxon>
    </lineage>
</organism>
<reference evidence="3" key="1">
    <citation type="submission" date="2025-08" db="UniProtKB">
        <authorList>
            <consortium name="RefSeq"/>
        </authorList>
    </citation>
    <scope>IDENTIFICATION</scope>
    <source>
        <tissue evidence="3">Whole organism</tissue>
    </source>
</reference>
<dbReference type="InterPro" id="IPR047801">
    <property type="entry name" value="Peptidase_C45"/>
</dbReference>
<dbReference type="Proteomes" id="UP000504606">
    <property type="component" value="Unplaced"/>
</dbReference>
<dbReference type="NCBIfam" id="NF040521">
    <property type="entry name" value="C45_proenzyme"/>
    <property type="match status" value="1"/>
</dbReference>
<dbReference type="KEGG" id="foc:113205509"/>
<dbReference type="Gene3D" id="1.10.10.2120">
    <property type="match status" value="1"/>
</dbReference>
<dbReference type="CTD" id="136031962"/>
<sequence>MLVRHRFYYFGKGKSRIIWSARLTRGSPQPTVTSDEGSWPSHGAEADTPYDVAFGESRFVADDSRIPPPSVAYADTVTDGDLIHALQLLAPAADMPVVEKIGRRQAIPILYTRGTHYEVGFDVGRTFSGIIQSFLAKATSLNEEYLPAYETDTGRRAYEDTLAAVKKNYPQYVQELQGTADGAKVPFHKLFLLHMDEITPNVVGRPANQGTNGCSTICINHPGQEYIGHTEDALAETLNHVYLVSAHITSPEPQGRWKVSEEKFTALCYAGCLPGFCMGYNHHGMVFTVNIIKAARLNAGKTPRHFLTRALLNCDNFEAAQHVLRDEGCGAGDGVSINMTFLNQEGDRLFHNAEVGPSCDADCRSPLNILTCSPGEHIFHCNKYLRLKIPEVGGMIVSSSDARHATMEAQPDPFTLQDVIRVMGDQSHPEHNIFREAGDDDFVKTVAVGIFDCVNRTWSLYTDNPKTHDPVVVLPLQIRKPSK</sequence>
<keyword evidence="2" id="KW-1185">Reference proteome</keyword>
<dbReference type="OrthoDB" id="189997at2759"/>
<dbReference type="RefSeq" id="XP_026276956.1">
    <property type="nucleotide sequence ID" value="XM_026421171.2"/>
</dbReference>
<evidence type="ECO:0000313" key="2">
    <source>
        <dbReference type="Proteomes" id="UP000504606"/>
    </source>
</evidence>
<accession>A0A6J1SEA0</accession>
<proteinExistence type="predicted"/>
<dbReference type="InterPro" id="IPR047794">
    <property type="entry name" value="C45_proenzyme-like"/>
</dbReference>
<dbReference type="GeneID" id="113205509"/>
<evidence type="ECO:0000313" key="3">
    <source>
        <dbReference type="RefSeq" id="XP_026276956.1"/>
    </source>
</evidence>
<name>A0A6J1SEA0_FRAOC</name>
<dbReference type="Pfam" id="PF03417">
    <property type="entry name" value="AAT"/>
    <property type="match status" value="1"/>
</dbReference>
<dbReference type="PANTHER" id="PTHR34180">
    <property type="entry name" value="PEPTIDASE C45"/>
    <property type="match status" value="1"/>
</dbReference>
<protein>
    <submittedName>
        <fullName evidence="3">Uncharacterized protein LOC113205509 isoform X1</fullName>
    </submittedName>
</protein>
<dbReference type="InterPro" id="IPR005079">
    <property type="entry name" value="Peptidase_C45_hydrolase"/>
</dbReference>
<dbReference type="Gene3D" id="3.60.60.10">
    <property type="entry name" value="Penicillin V Acylase, Chain A"/>
    <property type="match status" value="1"/>
</dbReference>
<dbReference type="AlphaFoldDB" id="A0A6J1SEA0"/>
<dbReference type="PANTHER" id="PTHR34180:SF1">
    <property type="entry name" value="BETA-ALANYL-DOPAMINE_CARCININE HYDROLASE"/>
    <property type="match status" value="1"/>
</dbReference>